<dbReference type="Pfam" id="PF00076">
    <property type="entry name" value="RRM_1"/>
    <property type="match status" value="1"/>
</dbReference>
<dbReference type="Gene3D" id="3.30.70.330">
    <property type="match status" value="1"/>
</dbReference>
<dbReference type="SUPFAM" id="SSF54928">
    <property type="entry name" value="RNA-binding domain, RBD"/>
    <property type="match status" value="1"/>
</dbReference>
<keyword evidence="4" id="KW-1185">Reference proteome</keyword>
<dbReference type="GO" id="GO:0003723">
    <property type="term" value="F:RNA binding"/>
    <property type="evidence" value="ECO:0007669"/>
    <property type="project" value="UniProtKB-UniRule"/>
</dbReference>
<dbReference type="InterPro" id="IPR000504">
    <property type="entry name" value="RRM_dom"/>
</dbReference>
<evidence type="ECO:0000313" key="3">
    <source>
        <dbReference type="EMBL" id="KAK4543484.1"/>
    </source>
</evidence>
<dbReference type="EMBL" id="JAVFHQ010000032">
    <property type="protein sequence ID" value="KAK4543484.1"/>
    <property type="molecule type" value="Genomic_DNA"/>
</dbReference>
<dbReference type="InterPro" id="IPR035979">
    <property type="entry name" value="RBD_domain_sf"/>
</dbReference>
<dbReference type="Proteomes" id="UP001324427">
    <property type="component" value="Unassembled WGS sequence"/>
</dbReference>
<gene>
    <name evidence="3" type="ORF">LTR36_005627</name>
</gene>
<dbReference type="CDD" id="cd00590">
    <property type="entry name" value="RRM_SF"/>
    <property type="match status" value="1"/>
</dbReference>
<feature type="domain" description="RRM" evidence="2">
    <location>
        <begin position="157"/>
        <end position="243"/>
    </location>
</feature>
<comment type="caution">
    <text evidence="3">The sequence shown here is derived from an EMBL/GenBank/DDBJ whole genome shotgun (WGS) entry which is preliminary data.</text>
</comment>
<reference evidence="3 4" key="1">
    <citation type="submission" date="2021-11" db="EMBL/GenBank/DDBJ databases">
        <title>Black yeast isolated from Biological Soil Crust.</title>
        <authorList>
            <person name="Kurbessoian T."/>
        </authorList>
    </citation>
    <scope>NUCLEOTIDE SEQUENCE [LARGE SCALE GENOMIC DNA]</scope>
    <source>
        <strain evidence="3 4">CCFEE 5522</strain>
    </source>
</reference>
<accession>A0AAV9JEI9</accession>
<protein>
    <recommendedName>
        <fullName evidence="2">RRM domain-containing protein</fullName>
    </recommendedName>
</protein>
<evidence type="ECO:0000259" key="2">
    <source>
        <dbReference type="PROSITE" id="PS50102"/>
    </source>
</evidence>
<dbReference type="AlphaFoldDB" id="A0AAV9JEI9"/>
<dbReference type="SMART" id="SM00360">
    <property type="entry name" value="RRM"/>
    <property type="match status" value="1"/>
</dbReference>
<dbReference type="PROSITE" id="PS50102">
    <property type="entry name" value="RRM"/>
    <property type="match status" value="1"/>
</dbReference>
<evidence type="ECO:0000256" key="1">
    <source>
        <dbReference type="PROSITE-ProRule" id="PRU00176"/>
    </source>
</evidence>
<proteinExistence type="predicted"/>
<evidence type="ECO:0000313" key="4">
    <source>
        <dbReference type="Proteomes" id="UP001324427"/>
    </source>
</evidence>
<keyword evidence="1" id="KW-0694">RNA-binding</keyword>
<organism evidence="3 4">
    <name type="scientific">Oleoguttula mirabilis</name>
    <dbReference type="NCBI Taxonomy" id="1507867"/>
    <lineage>
        <taxon>Eukaryota</taxon>
        <taxon>Fungi</taxon>
        <taxon>Dikarya</taxon>
        <taxon>Ascomycota</taxon>
        <taxon>Pezizomycotina</taxon>
        <taxon>Dothideomycetes</taxon>
        <taxon>Dothideomycetidae</taxon>
        <taxon>Mycosphaerellales</taxon>
        <taxon>Teratosphaeriaceae</taxon>
        <taxon>Oleoguttula</taxon>
    </lineage>
</organism>
<sequence length="308" mass="33559">MLSIAPHVSRARTPPISTVAIEPGAPKISRVRVTAPKTGNDSPPKSILKAVVDALAGNDTSNGDVFSGTSSKLPGSLLLPSSLARMINGYKSKEVDSGVKAWETSTYDPPAPARTSPSSFRPYEYTLCYINADLHKKPLVQFIKELDAAQQIYPARYSVFVGNLPAQFSNDILTRKVLAEFRQYGKVTGVVYRTKDRQGDKPWAILQYTTRADATNAVHQTRSFLNKGHKFSERAVRTDFCQAKRSIIEACHKLTEFGRIESANAANPMEFAATGMSHGVKIVFETYGAYKAAKATLGGAQGGAFFVY</sequence>
<dbReference type="InterPro" id="IPR012677">
    <property type="entry name" value="Nucleotide-bd_a/b_plait_sf"/>
</dbReference>
<name>A0AAV9JEI9_9PEZI</name>